<feature type="non-terminal residue" evidence="2">
    <location>
        <position position="1"/>
    </location>
</feature>
<keyword evidence="3" id="KW-1185">Reference proteome</keyword>
<organism evidence="2 3">
    <name type="scientific">Pristionchus mayeri</name>
    <dbReference type="NCBI Taxonomy" id="1317129"/>
    <lineage>
        <taxon>Eukaryota</taxon>
        <taxon>Metazoa</taxon>
        <taxon>Ecdysozoa</taxon>
        <taxon>Nematoda</taxon>
        <taxon>Chromadorea</taxon>
        <taxon>Rhabditida</taxon>
        <taxon>Rhabditina</taxon>
        <taxon>Diplogasteromorpha</taxon>
        <taxon>Diplogasteroidea</taxon>
        <taxon>Neodiplogasteridae</taxon>
        <taxon>Pristionchus</taxon>
    </lineage>
</organism>
<dbReference type="AlphaFoldDB" id="A0AAN4Z958"/>
<name>A0AAN4Z958_9BILA</name>
<keyword evidence="1" id="KW-0812">Transmembrane</keyword>
<dbReference type="EMBL" id="BTRK01000002">
    <property type="protein sequence ID" value="GMR35399.1"/>
    <property type="molecule type" value="Genomic_DNA"/>
</dbReference>
<evidence type="ECO:0000313" key="3">
    <source>
        <dbReference type="Proteomes" id="UP001328107"/>
    </source>
</evidence>
<evidence type="ECO:0008006" key="4">
    <source>
        <dbReference type="Google" id="ProtNLM"/>
    </source>
</evidence>
<evidence type="ECO:0000256" key="1">
    <source>
        <dbReference type="SAM" id="Phobius"/>
    </source>
</evidence>
<dbReference type="Proteomes" id="UP001328107">
    <property type="component" value="Unassembled WGS sequence"/>
</dbReference>
<feature type="transmembrane region" description="Helical" evidence="1">
    <location>
        <begin position="12"/>
        <end position="35"/>
    </location>
</feature>
<protein>
    <recommendedName>
        <fullName evidence="4">G protein-coupled receptor</fullName>
    </recommendedName>
</protein>
<keyword evidence="1" id="KW-0472">Membrane</keyword>
<feature type="transmembrane region" description="Helical" evidence="1">
    <location>
        <begin position="56"/>
        <end position="82"/>
    </location>
</feature>
<reference evidence="3" key="1">
    <citation type="submission" date="2022-10" db="EMBL/GenBank/DDBJ databases">
        <title>Genome assembly of Pristionchus species.</title>
        <authorList>
            <person name="Yoshida K."/>
            <person name="Sommer R.J."/>
        </authorList>
    </citation>
    <scope>NUCLEOTIDE SEQUENCE [LARGE SCALE GENOMIC DNA]</scope>
    <source>
        <strain evidence="3">RS5460</strain>
    </source>
</reference>
<feature type="transmembrane region" description="Helical" evidence="1">
    <location>
        <begin position="155"/>
        <end position="178"/>
    </location>
</feature>
<evidence type="ECO:0000313" key="2">
    <source>
        <dbReference type="EMBL" id="GMR35399.1"/>
    </source>
</evidence>
<feature type="non-terminal residue" evidence="2">
    <location>
        <position position="228"/>
    </location>
</feature>
<keyword evidence="1" id="KW-1133">Transmembrane helix</keyword>
<accession>A0AAN4Z958</accession>
<sequence>LQSDFLDKLDLGFTVFLVLSGVLTFPPAVFVYYRILTVPTFRTQFLMKLFVFNGFMHGYSFFLISLLSSFFVSLVLCIPILFSHYHYFQIEVSEGVFAYIPGDVPGAASPPLPSQIHMLGFAIVTLIVNVLTCIVLMMMRQEFKTQSRSRPEQGLLLSSFCSTIVHILNDAVLLMVFFTGLVGLSYSITLFVAIATTLPFWTMIGFAHTMRRAVFSGTALKSVVAVGG</sequence>
<feature type="transmembrane region" description="Helical" evidence="1">
    <location>
        <begin position="116"/>
        <end position="139"/>
    </location>
</feature>
<feature type="transmembrane region" description="Helical" evidence="1">
    <location>
        <begin position="184"/>
        <end position="206"/>
    </location>
</feature>
<gene>
    <name evidence="2" type="ORF">PMAYCL1PPCAC_05594</name>
</gene>
<proteinExistence type="predicted"/>
<comment type="caution">
    <text evidence="2">The sequence shown here is derived from an EMBL/GenBank/DDBJ whole genome shotgun (WGS) entry which is preliminary data.</text>
</comment>